<evidence type="ECO:0000256" key="1">
    <source>
        <dbReference type="ARBA" id="ARBA00006594"/>
    </source>
</evidence>
<keyword evidence="4 7" id="KW-0808">Transferase</keyword>
<name>A0A481YPQ4_9VIRU</name>
<evidence type="ECO:0000256" key="3">
    <source>
        <dbReference type="ARBA" id="ARBA00022603"/>
    </source>
</evidence>
<keyword evidence="3 7" id="KW-0489">Methyltransferase</keyword>
<dbReference type="InterPro" id="IPR002052">
    <property type="entry name" value="DNA_methylase_N6_adenine_CS"/>
</dbReference>
<dbReference type="NCBIfam" id="TIGR00571">
    <property type="entry name" value="dam"/>
    <property type="match status" value="1"/>
</dbReference>
<dbReference type="PIRSF" id="PIRSF000398">
    <property type="entry name" value="M_m6A_EcoRV"/>
    <property type="match status" value="1"/>
</dbReference>
<reference evidence="7" key="1">
    <citation type="journal article" date="2019" name="MBio">
        <title>Virus Genomes from Deep Sea Sediments Expand the Ocean Megavirome and Support Independent Origins of Viral Gigantism.</title>
        <authorList>
            <person name="Backstrom D."/>
            <person name="Yutin N."/>
            <person name="Jorgensen S.L."/>
            <person name="Dharamshi J."/>
            <person name="Homa F."/>
            <person name="Zaremba-Niedwiedzka K."/>
            <person name="Spang A."/>
            <person name="Wolf Y.I."/>
            <person name="Koonin E.V."/>
            <person name="Ettema T.J."/>
        </authorList>
    </citation>
    <scope>NUCLEOTIDE SEQUENCE</scope>
</reference>
<accession>A0A481YPQ4</accession>
<dbReference type="GO" id="GO:0006298">
    <property type="term" value="P:mismatch repair"/>
    <property type="evidence" value="ECO:0007669"/>
    <property type="project" value="TreeGrafter"/>
</dbReference>
<organism evidence="7">
    <name type="scientific">Iridovirus LCIVAC01</name>
    <dbReference type="NCBI Taxonomy" id="2506607"/>
    <lineage>
        <taxon>Viruses</taxon>
        <taxon>Varidnaviria</taxon>
        <taxon>Bamfordvirae</taxon>
        <taxon>Nucleocytoviricota</taxon>
        <taxon>Megaviricetes</taxon>
        <taxon>Pimascovirales</taxon>
        <taxon>Pimascovirales incertae sedis</taxon>
        <taxon>Iridoviridae</taxon>
    </lineage>
</organism>
<protein>
    <recommendedName>
        <fullName evidence="2">site-specific DNA-methyltransferase (adenine-specific)</fullName>
        <ecNumber evidence="2">2.1.1.72</ecNumber>
    </recommendedName>
</protein>
<gene>
    <name evidence="7" type="ORF">LCIVAC01_00820</name>
</gene>
<evidence type="ECO:0000256" key="6">
    <source>
        <dbReference type="ARBA" id="ARBA00047942"/>
    </source>
</evidence>
<dbReference type="Gene3D" id="3.40.50.150">
    <property type="entry name" value="Vaccinia Virus protein VP39"/>
    <property type="match status" value="1"/>
</dbReference>
<dbReference type="GO" id="GO:1904047">
    <property type="term" value="F:S-adenosyl-L-methionine binding"/>
    <property type="evidence" value="ECO:0007669"/>
    <property type="project" value="TreeGrafter"/>
</dbReference>
<proteinExistence type="inferred from homology"/>
<comment type="catalytic activity">
    <reaction evidence="6">
        <text>a 2'-deoxyadenosine in DNA + S-adenosyl-L-methionine = an N(6)-methyl-2'-deoxyadenosine in DNA + S-adenosyl-L-homocysteine + H(+)</text>
        <dbReference type="Rhea" id="RHEA:15197"/>
        <dbReference type="Rhea" id="RHEA-COMP:12418"/>
        <dbReference type="Rhea" id="RHEA-COMP:12419"/>
        <dbReference type="ChEBI" id="CHEBI:15378"/>
        <dbReference type="ChEBI" id="CHEBI:57856"/>
        <dbReference type="ChEBI" id="CHEBI:59789"/>
        <dbReference type="ChEBI" id="CHEBI:90615"/>
        <dbReference type="ChEBI" id="CHEBI:90616"/>
        <dbReference type="EC" id="2.1.1.72"/>
    </reaction>
</comment>
<dbReference type="GO" id="GO:0043565">
    <property type="term" value="F:sequence-specific DNA binding"/>
    <property type="evidence" value="ECO:0007669"/>
    <property type="project" value="TreeGrafter"/>
</dbReference>
<dbReference type="InterPro" id="IPR029063">
    <property type="entry name" value="SAM-dependent_MTases_sf"/>
</dbReference>
<evidence type="ECO:0000256" key="2">
    <source>
        <dbReference type="ARBA" id="ARBA00011900"/>
    </source>
</evidence>
<dbReference type="EMBL" id="MK500312">
    <property type="protein sequence ID" value="QBK85273.1"/>
    <property type="molecule type" value="Genomic_DNA"/>
</dbReference>
<dbReference type="GO" id="GO:0009307">
    <property type="term" value="P:DNA restriction-modification system"/>
    <property type="evidence" value="ECO:0007669"/>
    <property type="project" value="InterPro"/>
</dbReference>
<evidence type="ECO:0000256" key="4">
    <source>
        <dbReference type="ARBA" id="ARBA00022679"/>
    </source>
</evidence>
<dbReference type="PANTHER" id="PTHR30481">
    <property type="entry name" value="DNA ADENINE METHYLASE"/>
    <property type="match status" value="1"/>
</dbReference>
<dbReference type="PROSITE" id="PS00092">
    <property type="entry name" value="N6_MTASE"/>
    <property type="match status" value="1"/>
</dbReference>
<dbReference type="InterPro" id="IPR012327">
    <property type="entry name" value="MeTrfase_D12"/>
</dbReference>
<dbReference type="Pfam" id="PF02086">
    <property type="entry name" value="MethyltransfD12"/>
    <property type="match status" value="1"/>
</dbReference>
<evidence type="ECO:0000313" key="7">
    <source>
        <dbReference type="EMBL" id="QBK85273.1"/>
    </source>
</evidence>
<dbReference type="EC" id="2.1.1.72" evidence="2"/>
<dbReference type="Gene3D" id="1.10.1020.10">
    <property type="entry name" value="Adenine-specific Methyltransferase, Domain 2"/>
    <property type="match status" value="1"/>
</dbReference>
<sequence>MCSIKPFIKWVGGKQKIVNNLVEKFPENIDTYYEPFLGGGSVLLYLLILKQRGLINIREFKVNDINPILINCYILIKDKCDWLISQINILKKEYIEAKKEEQSVLYYKYREEFNYLKSSGKQLDRQSILFIYLNKTGFRGLYRLSKKGVYNVPFGNYKSPSIIDSENIQKISKLLHKYKVSFSSQDYKSFLETVSTNDFVYLDPPYYPLNLNSFTSYDNTNIDYKKFMKTIYKLKGLYMISNHDIKYLKEKFSENIISYIQVRRAIHSKNPGNSVKEILIRNFLNLNI</sequence>
<dbReference type="PANTHER" id="PTHR30481:SF3">
    <property type="entry name" value="DNA ADENINE METHYLASE"/>
    <property type="match status" value="1"/>
</dbReference>
<comment type="similarity">
    <text evidence="1">Belongs to the N(4)/N(6)-methyltransferase family.</text>
</comment>
<evidence type="ECO:0000256" key="5">
    <source>
        <dbReference type="ARBA" id="ARBA00022691"/>
    </source>
</evidence>
<dbReference type="SUPFAM" id="SSF53335">
    <property type="entry name" value="S-adenosyl-L-methionine-dependent methyltransferases"/>
    <property type="match status" value="1"/>
</dbReference>
<keyword evidence="5" id="KW-0949">S-adenosyl-L-methionine</keyword>
<dbReference type="InterPro" id="IPR012263">
    <property type="entry name" value="M_m6A_EcoRV"/>
</dbReference>
<dbReference type="InterPro" id="IPR023095">
    <property type="entry name" value="Ade_MeTrfase_dom_2"/>
</dbReference>
<dbReference type="PRINTS" id="PR00505">
    <property type="entry name" value="D12N6MTFRASE"/>
</dbReference>
<dbReference type="GO" id="GO:0032259">
    <property type="term" value="P:methylation"/>
    <property type="evidence" value="ECO:0007669"/>
    <property type="project" value="UniProtKB-KW"/>
</dbReference>
<dbReference type="GO" id="GO:0009007">
    <property type="term" value="F:site-specific DNA-methyltransferase (adenine-specific) activity"/>
    <property type="evidence" value="ECO:0007669"/>
    <property type="project" value="UniProtKB-EC"/>
</dbReference>